<dbReference type="InterPro" id="IPR029063">
    <property type="entry name" value="SAM-dependent_MTases_sf"/>
</dbReference>
<dbReference type="InterPro" id="IPR041698">
    <property type="entry name" value="Methyltransf_25"/>
</dbReference>
<dbReference type="Pfam" id="PF13649">
    <property type="entry name" value="Methyltransf_25"/>
    <property type="match status" value="1"/>
</dbReference>
<dbReference type="EMBL" id="RBNI01028300">
    <property type="protein sequence ID" value="RUO95561.1"/>
    <property type="molecule type" value="Genomic_DNA"/>
</dbReference>
<evidence type="ECO:0000313" key="3">
    <source>
        <dbReference type="EMBL" id="RUO95561.1"/>
    </source>
</evidence>
<comment type="caution">
    <text evidence="3">The sequence shown here is derived from an EMBL/GenBank/DDBJ whole genome shotgun (WGS) entry which is preliminary data.</text>
</comment>
<protein>
    <recommendedName>
        <fullName evidence="2">Methyltransferase domain-containing protein</fullName>
    </recommendedName>
</protein>
<evidence type="ECO:0000313" key="4">
    <source>
        <dbReference type="Proteomes" id="UP000268093"/>
    </source>
</evidence>
<proteinExistence type="predicted"/>
<dbReference type="OrthoDB" id="2013972at2759"/>
<keyword evidence="4" id="KW-1185">Reference proteome</keyword>
<evidence type="ECO:0000256" key="1">
    <source>
        <dbReference type="SAM" id="MobiDB-lite"/>
    </source>
</evidence>
<gene>
    <name evidence="3" type="ORF">BC936DRAFT_143753</name>
</gene>
<sequence length="240" mass="26873">MGQVFSKTKKFIEGRRSQLDSSKDNKDYSLPPTCDSNGNPVTEDSKLIDGRQFKKSGSPVYLLPNDIGEFERLNMQHFLFSNYRSPITEDLERGIKVLDELARLYPNSTFTGTDITNVFSGAAPTAPPNVTFIEADTLNGLPFEDNTFDFVFQRAQVICFRKHDWPVALKELIRVCKPGCYIESSEYFVHFSKVTVLPNLGVILFHFTYTISGFCDPNSRGVHAAGRVGTGADTTLAMVY</sequence>
<dbReference type="CDD" id="cd02440">
    <property type="entry name" value="AdoMet_MTases"/>
    <property type="match status" value="1"/>
</dbReference>
<name>A0A432ZYH6_9FUNG</name>
<organism evidence="3 4">
    <name type="scientific">Jimgerdemannia flammicorona</name>
    <dbReference type="NCBI Taxonomy" id="994334"/>
    <lineage>
        <taxon>Eukaryota</taxon>
        <taxon>Fungi</taxon>
        <taxon>Fungi incertae sedis</taxon>
        <taxon>Mucoromycota</taxon>
        <taxon>Mucoromycotina</taxon>
        <taxon>Endogonomycetes</taxon>
        <taxon>Endogonales</taxon>
        <taxon>Endogonaceae</taxon>
        <taxon>Jimgerdemannia</taxon>
    </lineage>
</organism>
<evidence type="ECO:0000259" key="2">
    <source>
        <dbReference type="Pfam" id="PF13649"/>
    </source>
</evidence>
<dbReference type="Proteomes" id="UP000268093">
    <property type="component" value="Unassembled WGS sequence"/>
</dbReference>
<dbReference type="Gene3D" id="3.40.50.150">
    <property type="entry name" value="Vaccinia Virus protein VP39"/>
    <property type="match status" value="1"/>
</dbReference>
<feature type="domain" description="Methyltransferase" evidence="2">
    <location>
        <begin position="98"/>
        <end position="179"/>
    </location>
</feature>
<reference evidence="3 4" key="1">
    <citation type="journal article" date="2018" name="New Phytol.">
        <title>Phylogenomics of Endogonaceae and evolution of mycorrhizas within Mucoromycota.</title>
        <authorList>
            <person name="Chang Y."/>
            <person name="Desiro A."/>
            <person name="Na H."/>
            <person name="Sandor L."/>
            <person name="Lipzen A."/>
            <person name="Clum A."/>
            <person name="Barry K."/>
            <person name="Grigoriev I.V."/>
            <person name="Martin F.M."/>
            <person name="Stajich J.E."/>
            <person name="Smith M.E."/>
            <person name="Bonito G."/>
            <person name="Spatafora J.W."/>
        </authorList>
    </citation>
    <scope>NUCLEOTIDE SEQUENCE [LARGE SCALE GENOMIC DNA]</scope>
    <source>
        <strain evidence="3 4">GMNB39</strain>
    </source>
</reference>
<accession>A0A432ZYH6</accession>
<feature type="non-terminal residue" evidence="3">
    <location>
        <position position="240"/>
    </location>
</feature>
<feature type="compositionally biased region" description="Basic and acidic residues" evidence="1">
    <location>
        <begin position="10"/>
        <end position="27"/>
    </location>
</feature>
<dbReference type="SUPFAM" id="SSF53335">
    <property type="entry name" value="S-adenosyl-L-methionine-dependent methyltransferases"/>
    <property type="match status" value="1"/>
</dbReference>
<feature type="region of interest" description="Disordered" evidence="1">
    <location>
        <begin position="1"/>
        <end position="45"/>
    </location>
</feature>
<dbReference type="AlphaFoldDB" id="A0A432ZYH6"/>